<keyword evidence="12" id="KW-1185">Reference proteome</keyword>
<dbReference type="GO" id="GO:0009003">
    <property type="term" value="F:signal peptidase activity"/>
    <property type="evidence" value="ECO:0007669"/>
    <property type="project" value="UniProtKB-EC"/>
</dbReference>
<evidence type="ECO:0000256" key="9">
    <source>
        <dbReference type="RuleBase" id="RU362042"/>
    </source>
</evidence>
<evidence type="ECO:0000256" key="6">
    <source>
        <dbReference type="ARBA" id="ARBA00022801"/>
    </source>
</evidence>
<comment type="catalytic activity">
    <reaction evidence="1 8">
        <text>Cleavage of hydrophobic, N-terminal signal or leader sequences from secreted and periplasmic proteins.</text>
        <dbReference type="EC" id="3.4.21.89"/>
    </reaction>
</comment>
<dbReference type="GO" id="GO:0004252">
    <property type="term" value="F:serine-type endopeptidase activity"/>
    <property type="evidence" value="ECO:0007669"/>
    <property type="project" value="InterPro"/>
</dbReference>
<dbReference type="EC" id="3.4.21.89" evidence="4 8"/>
<feature type="domain" description="Peptidase S26" evidence="10">
    <location>
        <begin position="9"/>
        <end position="181"/>
    </location>
</feature>
<feature type="active site" evidence="7">
    <location>
        <position position="106"/>
    </location>
</feature>
<dbReference type="InterPro" id="IPR019756">
    <property type="entry name" value="Pept_S26A_signal_pept_1_Ser-AS"/>
</dbReference>
<comment type="caution">
    <text evidence="11">The sequence shown here is derived from an EMBL/GenBank/DDBJ whole genome shotgun (WGS) entry which is preliminary data.</text>
</comment>
<reference evidence="11 12" key="1">
    <citation type="journal article" date="2009" name="Int. J. Syst. Evol. Microbiol.">
        <title>Paenibacillus contaminans sp. nov., isolated from a contaminated laboratory plate.</title>
        <authorList>
            <person name="Chou J.H."/>
            <person name="Lee J.H."/>
            <person name="Lin M.C."/>
            <person name="Chang P.S."/>
            <person name="Arun A.B."/>
            <person name="Young C.C."/>
            <person name="Chen W.M."/>
        </authorList>
    </citation>
    <scope>NUCLEOTIDE SEQUENCE [LARGE SCALE GENOMIC DNA]</scope>
    <source>
        <strain evidence="11 12">CKOBP-6</strain>
    </source>
</reference>
<evidence type="ECO:0000313" key="11">
    <source>
        <dbReference type="EMBL" id="RAV22041.1"/>
    </source>
</evidence>
<name>A0A329MPZ4_9BACL</name>
<dbReference type="OrthoDB" id="9802919at2"/>
<evidence type="ECO:0000256" key="2">
    <source>
        <dbReference type="ARBA" id="ARBA00004401"/>
    </source>
</evidence>
<feature type="active site" evidence="7">
    <location>
        <position position="39"/>
    </location>
</feature>
<evidence type="ECO:0000256" key="8">
    <source>
        <dbReference type="RuleBase" id="RU003993"/>
    </source>
</evidence>
<dbReference type="NCBIfam" id="TIGR02227">
    <property type="entry name" value="sigpep_I_bact"/>
    <property type="match status" value="1"/>
</dbReference>
<dbReference type="PANTHER" id="PTHR43390">
    <property type="entry name" value="SIGNAL PEPTIDASE I"/>
    <property type="match status" value="1"/>
</dbReference>
<protein>
    <recommendedName>
        <fullName evidence="4 8">Signal peptidase I</fullName>
        <ecNumber evidence="4 8">3.4.21.89</ecNumber>
    </recommendedName>
</protein>
<proteinExistence type="inferred from homology"/>
<gene>
    <name evidence="11" type="primary">lepB</name>
    <name evidence="11" type="ORF">DQG23_08380</name>
</gene>
<evidence type="ECO:0000256" key="4">
    <source>
        <dbReference type="ARBA" id="ARBA00013208"/>
    </source>
</evidence>
<dbReference type="InterPro" id="IPR036286">
    <property type="entry name" value="LexA/Signal_pep-like_sf"/>
</dbReference>
<sequence>MKKILREVWSWSSSIAIAVIISLLISTFVVQPTKVLGHSMDPTLQDNKRIFVSKLTHTFAFEADYGDIVIIDSRVDRKRTFKDDLMENGLLSFITGKEDDHIYFVKRVIGKPGDTIQIKNQQVYKNGELLDEPYVKEKMNPTAEKTYVVPDDHIFVMGDNRNHSTDSREIGFIPFDHVLGKKM</sequence>
<dbReference type="InterPro" id="IPR019758">
    <property type="entry name" value="Pept_S26A_signal_pept_1_CS"/>
</dbReference>
<dbReference type="PANTHER" id="PTHR43390:SF1">
    <property type="entry name" value="CHLOROPLAST PROCESSING PEPTIDASE"/>
    <property type="match status" value="1"/>
</dbReference>
<evidence type="ECO:0000259" key="10">
    <source>
        <dbReference type="Pfam" id="PF10502"/>
    </source>
</evidence>
<dbReference type="Pfam" id="PF10502">
    <property type="entry name" value="Peptidase_S26"/>
    <property type="match status" value="1"/>
</dbReference>
<dbReference type="CDD" id="cd06530">
    <property type="entry name" value="S26_SPase_I"/>
    <property type="match status" value="1"/>
</dbReference>
<dbReference type="GO" id="GO:0006465">
    <property type="term" value="P:signal peptide processing"/>
    <property type="evidence" value="ECO:0007669"/>
    <property type="project" value="InterPro"/>
</dbReference>
<keyword evidence="5 8" id="KW-0645">Protease</keyword>
<organism evidence="11 12">
    <name type="scientific">Paenibacillus contaminans</name>
    <dbReference type="NCBI Taxonomy" id="450362"/>
    <lineage>
        <taxon>Bacteria</taxon>
        <taxon>Bacillati</taxon>
        <taxon>Bacillota</taxon>
        <taxon>Bacilli</taxon>
        <taxon>Bacillales</taxon>
        <taxon>Paenibacillaceae</taxon>
        <taxon>Paenibacillus</taxon>
    </lineage>
</organism>
<dbReference type="PROSITE" id="PS00501">
    <property type="entry name" value="SPASE_I_1"/>
    <property type="match status" value="1"/>
</dbReference>
<dbReference type="RefSeq" id="WP_113030351.1">
    <property type="nucleotide sequence ID" value="NZ_QMFB01000003.1"/>
</dbReference>
<dbReference type="EMBL" id="QMFB01000003">
    <property type="protein sequence ID" value="RAV22041.1"/>
    <property type="molecule type" value="Genomic_DNA"/>
</dbReference>
<dbReference type="InterPro" id="IPR019533">
    <property type="entry name" value="Peptidase_S26"/>
</dbReference>
<keyword evidence="6 8" id="KW-0378">Hydrolase</keyword>
<comment type="subcellular location">
    <subcellularLocation>
        <location evidence="2">Cell membrane</location>
        <topology evidence="2">Single-pass type II membrane protein</topology>
    </subcellularLocation>
    <subcellularLocation>
        <location evidence="9">Membrane</location>
        <topology evidence="9">Single-pass type II membrane protein</topology>
    </subcellularLocation>
</comment>
<dbReference type="PRINTS" id="PR00727">
    <property type="entry name" value="LEADERPTASE"/>
</dbReference>
<dbReference type="SUPFAM" id="SSF51306">
    <property type="entry name" value="LexA/Signal peptidase"/>
    <property type="match status" value="1"/>
</dbReference>
<evidence type="ECO:0000256" key="1">
    <source>
        <dbReference type="ARBA" id="ARBA00000677"/>
    </source>
</evidence>
<evidence type="ECO:0000256" key="5">
    <source>
        <dbReference type="ARBA" id="ARBA00022670"/>
    </source>
</evidence>
<accession>A0A329MPZ4</accession>
<evidence type="ECO:0000256" key="7">
    <source>
        <dbReference type="PIRSR" id="PIRSR600223-1"/>
    </source>
</evidence>
<dbReference type="PROSITE" id="PS00761">
    <property type="entry name" value="SPASE_I_3"/>
    <property type="match status" value="1"/>
</dbReference>
<evidence type="ECO:0000313" key="12">
    <source>
        <dbReference type="Proteomes" id="UP000250369"/>
    </source>
</evidence>
<dbReference type="GO" id="GO:0005886">
    <property type="term" value="C:plasma membrane"/>
    <property type="evidence" value="ECO:0007669"/>
    <property type="project" value="UniProtKB-SubCell"/>
</dbReference>
<evidence type="ECO:0000256" key="3">
    <source>
        <dbReference type="ARBA" id="ARBA00009370"/>
    </source>
</evidence>
<dbReference type="AlphaFoldDB" id="A0A329MPZ4"/>
<dbReference type="Proteomes" id="UP000250369">
    <property type="component" value="Unassembled WGS sequence"/>
</dbReference>
<dbReference type="Gene3D" id="2.10.109.10">
    <property type="entry name" value="Umud Fragment, subunit A"/>
    <property type="match status" value="1"/>
</dbReference>
<dbReference type="InterPro" id="IPR000223">
    <property type="entry name" value="Pept_S26A_signal_pept_1"/>
</dbReference>
<dbReference type="PROSITE" id="PS00760">
    <property type="entry name" value="SPASE_I_2"/>
    <property type="match status" value="1"/>
</dbReference>
<comment type="similarity">
    <text evidence="3 9">Belongs to the peptidase S26 family.</text>
</comment>
<dbReference type="InterPro" id="IPR019757">
    <property type="entry name" value="Pept_S26A_signal_pept_1_Lys-AS"/>
</dbReference>